<evidence type="ECO:0000256" key="4">
    <source>
        <dbReference type="ARBA" id="ARBA00022741"/>
    </source>
</evidence>
<dbReference type="Gene3D" id="1.10.510.10">
    <property type="entry name" value="Transferase(Phosphotransferase) domain 1"/>
    <property type="match status" value="1"/>
</dbReference>
<dbReference type="InterPro" id="IPR011009">
    <property type="entry name" value="Kinase-like_dom_sf"/>
</dbReference>
<evidence type="ECO:0000259" key="10">
    <source>
        <dbReference type="PROSITE" id="PS51285"/>
    </source>
</evidence>
<dbReference type="GO" id="GO:0048598">
    <property type="term" value="P:embryonic morphogenesis"/>
    <property type="evidence" value="ECO:0007669"/>
    <property type="project" value="TreeGrafter"/>
</dbReference>
<dbReference type="GO" id="GO:0031032">
    <property type="term" value="P:actomyosin structure organization"/>
    <property type="evidence" value="ECO:0007669"/>
    <property type="project" value="TreeGrafter"/>
</dbReference>
<name>A0A914Q839_9BILA</name>
<keyword evidence="2" id="KW-0723">Serine/threonine-protein kinase</keyword>
<dbReference type="GO" id="GO:0005524">
    <property type="term" value="F:ATP binding"/>
    <property type="evidence" value="ECO:0007669"/>
    <property type="project" value="UniProtKB-KW"/>
</dbReference>
<reference evidence="12" key="1">
    <citation type="submission" date="2022-11" db="UniProtKB">
        <authorList>
            <consortium name="WormBaseParasite"/>
        </authorList>
    </citation>
    <scope>IDENTIFICATION</scope>
</reference>
<dbReference type="GO" id="GO:0005737">
    <property type="term" value="C:cytoplasm"/>
    <property type="evidence" value="ECO:0007669"/>
    <property type="project" value="TreeGrafter"/>
</dbReference>
<dbReference type="InterPro" id="IPR000961">
    <property type="entry name" value="AGC-kinase_C"/>
</dbReference>
<evidence type="ECO:0000256" key="1">
    <source>
        <dbReference type="ARBA" id="ARBA00012513"/>
    </source>
</evidence>
<sequence>MLISSSGHVKLTDFGTCVKMNDDGKILCSSAVGTPDYISPEMLREHGDVGVYGKEVDWWSVGVILYELIVGETPFYADSIANTYARIMNYSTNLFFPEDVPMSDTAKDLIKRFLSDAKVRLGRDGVQHVKNHPFFKNDKWTFENIRHSTPPYVPTLNGDDDTSHFEDVDQKEANFADGFQIPKAFTGNQLPFIGFTYSNELGPIAALKNSLPSGDLNKLGDGNCSLIVAASSSIGFSAAFENSDSLTKMETELQTVTEKAETLKKELDVVYEQKTQVENELQNKIKELSTIYTMKSELETCEDNNSLLRKSVDHEVMSLRNQVENLLSVKTALEMDVEEKNTTIKELNNCITELVDTNDELQKQINDFELKQNKESPPKKQDFRRQTGASVSSNSELESLTKEQLIQRLQREITMKDQAVSKLLMVGSAKGIEDGNQSKSPKNSKENEKRLKEWKEIKMEERLRKYEKRIAELEGNLNFMQKTLYDEQQKREEYEAELYDLRMFADEMKNRNHSDVDTQSLDSRSNTEAFPPHPALICNGILSLGNIAITFNRKIFIIL</sequence>
<evidence type="ECO:0000256" key="7">
    <source>
        <dbReference type="SAM" id="Coils"/>
    </source>
</evidence>
<dbReference type="Pfam" id="PF00069">
    <property type="entry name" value="Pkinase"/>
    <property type="match status" value="1"/>
</dbReference>
<keyword evidence="6" id="KW-0067">ATP-binding</keyword>
<evidence type="ECO:0000256" key="8">
    <source>
        <dbReference type="SAM" id="MobiDB-lite"/>
    </source>
</evidence>
<dbReference type="PANTHER" id="PTHR22988">
    <property type="entry name" value="MYOTONIC DYSTROPHY S/T KINASE-RELATED"/>
    <property type="match status" value="1"/>
</dbReference>
<keyword evidence="5" id="KW-0418">Kinase</keyword>
<keyword evidence="3" id="KW-0808">Transferase</keyword>
<evidence type="ECO:0000256" key="5">
    <source>
        <dbReference type="ARBA" id="ARBA00022777"/>
    </source>
</evidence>
<keyword evidence="4" id="KW-0547">Nucleotide-binding</keyword>
<dbReference type="PROSITE" id="PS50011">
    <property type="entry name" value="PROTEIN_KINASE_DOM"/>
    <property type="match status" value="1"/>
</dbReference>
<accession>A0A914Q839</accession>
<feature type="compositionally biased region" description="Basic and acidic residues" evidence="8">
    <location>
        <begin position="368"/>
        <end position="385"/>
    </location>
</feature>
<evidence type="ECO:0000313" key="12">
    <source>
        <dbReference type="WBParaSite" id="PDA_v2.g27694.t1"/>
    </source>
</evidence>
<dbReference type="GO" id="GO:0005856">
    <property type="term" value="C:cytoskeleton"/>
    <property type="evidence" value="ECO:0007669"/>
    <property type="project" value="TreeGrafter"/>
</dbReference>
<feature type="domain" description="Protein kinase" evidence="9">
    <location>
        <begin position="1"/>
        <end position="135"/>
    </location>
</feature>
<evidence type="ECO:0000256" key="6">
    <source>
        <dbReference type="ARBA" id="ARBA00022840"/>
    </source>
</evidence>
<dbReference type="GO" id="GO:1901888">
    <property type="term" value="P:regulation of cell junction assembly"/>
    <property type="evidence" value="ECO:0007669"/>
    <property type="project" value="TreeGrafter"/>
</dbReference>
<feature type="domain" description="AGC-kinase C-terminal" evidence="10">
    <location>
        <begin position="136"/>
        <end position="207"/>
    </location>
</feature>
<organism evidence="11 12">
    <name type="scientific">Panagrolaimus davidi</name>
    <dbReference type="NCBI Taxonomy" id="227884"/>
    <lineage>
        <taxon>Eukaryota</taxon>
        <taxon>Metazoa</taxon>
        <taxon>Ecdysozoa</taxon>
        <taxon>Nematoda</taxon>
        <taxon>Chromadorea</taxon>
        <taxon>Rhabditida</taxon>
        <taxon>Tylenchina</taxon>
        <taxon>Panagrolaimomorpha</taxon>
        <taxon>Panagrolaimoidea</taxon>
        <taxon>Panagrolaimidae</taxon>
        <taxon>Panagrolaimus</taxon>
    </lineage>
</organism>
<feature type="region of interest" description="Disordered" evidence="8">
    <location>
        <begin position="368"/>
        <end position="397"/>
    </location>
</feature>
<feature type="coiled-coil region" evidence="7">
    <location>
        <begin position="456"/>
        <end position="497"/>
    </location>
</feature>
<keyword evidence="7" id="KW-0175">Coiled coil</keyword>
<feature type="compositionally biased region" description="Polar residues" evidence="8">
    <location>
        <begin position="387"/>
        <end position="397"/>
    </location>
</feature>
<feature type="region of interest" description="Disordered" evidence="8">
    <location>
        <begin position="431"/>
        <end position="450"/>
    </location>
</feature>
<dbReference type="AlphaFoldDB" id="A0A914Q839"/>
<dbReference type="PROSITE" id="PS51285">
    <property type="entry name" value="AGC_KINASE_CTER"/>
    <property type="match status" value="1"/>
</dbReference>
<evidence type="ECO:0000256" key="2">
    <source>
        <dbReference type="ARBA" id="ARBA00022527"/>
    </source>
</evidence>
<keyword evidence="11" id="KW-1185">Reference proteome</keyword>
<evidence type="ECO:0000313" key="11">
    <source>
        <dbReference type="Proteomes" id="UP000887578"/>
    </source>
</evidence>
<dbReference type="SMART" id="SM00220">
    <property type="entry name" value="S_TKc"/>
    <property type="match status" value="1"/>
</dbReference>
<dbReference type="SUPFAM" id="SSF56112">
    <property type="entry name" value="Protein kinase-like (PK-like)"/>
    <property type="match status" value="1"/>
</dbReference>
<proteinExistence type="predicted"/>
<evidence type="ECO:0000259" key="9">
    <source>
        <dbReference type="PROSITE" id="PS50011"/>
    </source>
</evidence>
<dbReference type="InterPro" id="IPR000719">
    <property type="entry name" value="Prot_kinase_dom"/>
</dbReference>
<dbReference type="GO" id="GO:0072518">
    <property type="term" value="F:Rho-dependent protein serine/threonine kinase activity"/>
    <property type="evidence" value="ECO:0007669"/>
    <property type="project" value="TreeGrafter"/>
</dbReference>
<dbReference type="PANTHER" id="PTHR22988:SF73">
    <property type="entry name" value="RHO-ASSOCIATED PROTEIN KINASE"/>
    <property type="match status" value="1"/>
</dbReference>
<dbReference type="GO" id="GO:0007266">
    <property type="term" value="P:Rho protein signal transduction"/>
    <property type="evidence" value="ECO:0007669"/>
    <property type="project" value="TreeGrafter"/>
</dbReference>
<dbReference type="GO" id="GO:0000281">
    <property type="term" value="P:mitotic cytokinesis"/>
    <property type="evidence" value="ECO:0007669"/>
    <property type="project" value="TreeGrafter"/>
</dbReference>
<dbReference type="InterPro" id="IPR050839">
    <property type="entry name" value="Rho-assoc_Ser/Thr_Kinase"/>
</dbReference>
<dbReference type="GO" id="GO:0030866">
    <property type="term" value="P:cortical actin cytoskeleton organization"/>
    <property type="evidence" value="ECO:0007669"/>
    <property type="project" value="TreeGrafter"/>
</dbReference>
<dbReference type="SMART" id="SM00133">
    <property type="entry name" value="S_TK_X"/>
    <property type="match status" value="1"/>
</dbReference>
<dbReference type="EC" id="2.7.11.1" evidence="1"/>
<evidence type="ECO:0000256" key="3">
    <source>
        <dbReference type="ARBA" id="ARBA00022679"/>
    </source>
</evidence>
<protein>
    <recommendedName>
        <fullName evidence="1">non-specific serine/threonine protein kinase</fullName>
        <ecNumber evidence="1">2.7.11.1</ecNumber>
    </recommendedName>
</protein>
<dbReference type="WBParaSite" id="PDA_v2.g27694.t1">
    <property type="protein sequence ID" value="PDA_v2.g27694.t1"/>
    <property type="gene ID" value="PDA_v2.g27694"/>
</dbReference>
<feature type="coiled-coil region" evidence="7">
    <location>
        <begin position="246"/>
        <end position="287"/>
    </location>
</feature>
<dbReference type="FunFam" id="1.10.510.10:FF:001229">
    <property type="entry name" value="Rho-associated protein kinase 2"/>
    <property type="match status" value="1"/>
</dbReference>
<dbReference type="Proteomes" id="UP000887578">
    <property type="component" value="Unplaced"/>
</dbReference>